<feature type="transmembrane region" description="Helical" evidence="1">
    <location>
        <begin position="116"/>
        <end position="134"/>
    </location>
</feature>
<name>A0A0L0K2A6_9ACTN</name>
<protein>
    <recommendedName>
        <fullName evidence="5">Gram-positive cocci surface proteins LPxTG domain-containing protein</fullName>
    </recommendedName>
</protein>
<evidence type="ECO:0000313" key="4">
    <source>
        <dbReference type="Proteomes" id="UP000037151"/>
    </source>
</evidence>
<dbReference type="AlphaFoldDB" id="A0A0L0K2A6"/>
<gene>
    <name evidence="3" type="ORF">IQ63_25215</name>
</gene>
<evidence type="ECO:0000313" key="3">
    <source>
        <dbReference type="EMBL" id="KND31909.1"/>
    </source>
</evidence>
<dbReference type="PATRIC" id="fig|42234.21.peg.5219"/>
<feature type="chain" id="PRO_5005542007" description="Gram-positive cocci surface proteins LPxTG domain-containing protein" evidence="2">
    <location>
        <begin position="24"/>
        <end position="157"/>
    </location>
</feature>
<accession>A0A0L0K2A6</accession>
<organism evidence="3 4">
    <name type="scientific">Streptomyces acidiscabies</name>
    <dbReference type="NCBI Taxonomy" id="42234"/>
    <lineage>
        <taxon>Bacteria</taxon>
        <taxon>Bacillati</taxon>
        <taxon>Actinomycetota</taxon>
        <taxon>Actinomycetes</taxon>
        <taxon>Kitasatosporales</taxon>
        <taxon>Streptomycetaceae</taxon>
        <taxon>Streptomyces</taxon>
    </lineage>
</organism>
<comment type="caution">
    <text evidence="3">The sequence shown here is derived from an EMBL/GenBank/DDBJ whole genome shotgun (WGS) entry which is preliminary data.</text>
</comment>
<proteinExistence type="predicted"/>
<keyword evidence="2" id="KW-0732">Signal</keyword>
<dbReference type="RefSeq" id="WP_050372651.1">
    <property type="nucleotide sequence ID" value="NZ_KQ257823.1"/>
</dbReference>
<evidence type="ECO:0000256" key="2">
    <source>
        <dbReference type="SAM" id="SignalP"/>
    </source>
</evidence>
<reference evidence="4" key="1">
    <citation type="submission" date="2014-07" db="EMBL/GenBank/DDBJ databases">
        <title>Genome sequencing of plant-pathogenic Streptomyces species.</title>
        <authorList>
            <person name="Harrison J."/>
            <person name="Sapp M."/>
            <person name="Thwaites R."/>
            <person name="Studholme D.J."/>
        </authorList>
    </citation>
    <scope>NUCLEOTIDE SEQUENCE [LARGE SCALE GENOMIC DNA]</scope>
    <source>
        <strain evidence="4">NCPPB 4445</strain>
    </source>
</reference>
<evidence type="ECO:0000256" key="1">
    <source>
        <dbReference type="SAM" id="Phobius"/>
    </source>
</evidence>
<keyword evidence="1" id="KW-1133">Transmembrane helix</keyword>
<evidence type="ECO:0008006" key="5">
    <source>
        <dbReference type="Google" id="ProtNLM"/>
    </source>
</evidence>
<feature type="signal peptide" evidence="2">
    <location>
        <begin position="1"/>
        <end position="23"/>
    </location>
</feature>
<keyword evidence="1" id="KW-0472">Membrane</keyword>
<dbReference type="EMBL" id="JPPY01000141">
    <property type="protein sequence ID" value="KND31909.1"/>
    <property type="molecule type" value="Genomic_DNA"/>
</dbReference>
<sequence length="157" mass="15993">MSVRRIAVLVPALSALPVTGAAAADTPDVAMLIDGTSGQTLAVRSREADFDRLWELLDPTYAGTVRVPGGVGCGALSGGPVHRRVGPRSAYDRWEREGGFTGVAPSTPGSGSGGGWLVPGGVGVVLGAGGMLLVRRVAGRRGGGPPWDGPRQELIEL</sequence>
<keyword evidence="1" id="KW-0812">Transmembrane</keyword>
<dbReference type="Proteomes" id="UP000037151">
    <property type="component" value="Unassembled WGS sequence"/>
</dbReference>